<dbReference type="Gene3D" id="2.60.40.2310">
    <property type="match status" value="1"/>
</dbReference>
<evidence type="ECO:0000259" key="12">
    <source>
        <dbReference type="Pfam" id="PF00082"/>
    </source>
</evidence>
<evidence type="ECO:0000256" key="5">
    <source>
        <dbReference type="ARBA" id="ARBA00022729"/>
    </source>
</evidence>
<dbReference type="PROSITE" id="PS00136">
    <property type="entry name" value="SUBTILASE_ASP"/>
    <property type="match status" value="1"/>
</dbReference>
<dbReference type="PROSITE" id="PS51892">
    <property type="entry name" value="SUBTILASE"/>
    <property type="match status" value="1"/>
</dbReference>
<evidence type="ECO:0000256" key="10">
    <source>
        <dbReference type="RuleBase" id="RU003355"/>
    </source>
</evidence>
<keyword evidence="8" id="KW-0325">Glycoprotein</keyword>
<dbReference type="InterPro" id="IPR023828">
    <property type="entry name" value="Peptidase_S8_Ser-AS"/>
</dbReference>
<evidence type="ECO:0000313" key="16">
    <source>
        <dbReference type="EMBL" id="GID57190.1"/>
    </source>
</evidence>
<keyword evidence="5 11" id="KW-0732">Signal</keyword>
<dbReference type="InterPro" id="IPR036852">
    <property type="entry name" value="Peptidase_S8/S53_dom_sf"/>
</dbReference>
<dbReference type="InterPro" id="IPR046450">
    <property type="entry name" value="PA_dom_sf"/>
</dbReference>
<dbReference type="InterPro" id="IPR003137">
    <property type="entry name" value="PA_domain"/>
</dbReference>
<dbReference type="Gene3D" id="3.30.70.80">
    <property type="entry name" value="Peptidase S8 propeptide/proteinase inhibitor I9"/>
    <property type="match status" value="1"/>
</dbReference>
<organism evidence="16 17">
    <name type="scientific">Actinoplanes couchii</name>
    <dbReference type="NCBI Taxonomy" id="403638"/>
    <lineage>
        <taxon>Bacteria</taxon>
        <taxon>Bacillati</taxon>
        <taxon>Actinomycetota</taxon>
        <taxon>Actinomycetes</taxon>
        <taxon>Micromonosporales</taxon>
        <taxon>Micromonosporaceae</taxon>
        <taxon>Actinoplanes</taxon>
    </lineage>
</organism>
<dbReference type="InterPro" id="IPR041469">
    <property type="entry name" value="Subtilisin-like_FN3"/>
</dbReference>
<evidence type="ECO:0000256" key="8">
    <source>
        <dbReference type="ARBA" id="ARBA00023180"/>
    </source>
</evidence>
<dbReference type="CDD" id="cd02120">
    <property type="entry name" value="PA_subtilisin_like"/>
    <property type="match status" value="1"/>
</dbReference>
<dbReference type="Proteomes" id="UP000612282">
    <property type="component" value="Unassembled WGS sequence"/>
</dbReference>
<feature type="active site" description="Charge relay system" evidence="9">
    <location>
        <position position="577"/>
    </location>
</feature>
<keyword evidence="3" id="KW-0964">Secreted</keyword>
<feature type="domain" description="Inhibitor I9" evidence="14">
    <location>
        <begin position="38"/>
        <end position="138"/>
    </location>
</feature>
<feature type="domain" description="PA" evidence="13">
    <location>
        <begin position="430"/>
        <end position="502"/>
    </location>
</feature>
<comment type="similarity">
    <text evidence="2 9 10">Belongs to the peptidase S8 family.</text>
</comment>
<dbReference type="SUPFAM" id="SSF52025">
    <property type="entry name" value="PA domain"/>
    <property type="match status" value="1"/>
</dbReference>
<feature type="signal peptide" evidence="11">
    <location>
        <begin position="1"/>
        <end position="24"/>
    </location>
</feature>
<dbReference type="Pfam" id="PF02225">
    <property type="entry name" value="PA"/>
    <property type="match status" value="1"/>
</dbReference>
<evidence type="ECO:0000259" key="14">
    <source>
        <dbReference type="Pfam" id="PF05922"/>
    </source>
</evidence>
<dbReference type="SUPFAM" id="SSF52743">
    <property type="entry name" value="Subtilisin-like"/>
    <property type="match status" value="1"/>
</dbReference>
<evidence type="ECO:0000313" key="17">
    <source>
        <dbReference type="Proteomes" id="UP000612282"/>
    </source>
</evidence>
<dbReference type="Pfam" id="PF00082">
    <property type="entry name" value="Peptidase_S8"/>
    <property type="match status" value="1"/>
</dbReference>
<feature type="active site" description="Charge relay system" evidence="9">
    <location>
        <position position="178"/>
    </location>
</feature>
<keyword evidence="6 9" id="KW-0378">Hydrolase</keyword>
<dbReference type="InterPro" id="IPR045051">
    <property type="entry name" value="SBT"/>
</dbReference>
<dbReference type="InterPro" id="IPR034197">
    <property type="entry name" value="Peptidases_S8_3"/>
</dbReference>
<comment type="caution">
    <text evidence="16">The sequence shown here is derived from an EMBL/GenBank/DDBJ whole genome shotgun (WGS) entry which is preliminary data.</text>
</comment>
<keyword evidence="4 9" id="KW-0645">Protease</keyword>
<evidence type="ECO:0000256" key="6">
    <source>
        <dbReference type="ARBA" id="ARBA00022801"/>
    </source>
</evidence>
<dbReference type="RefSeq" id="WP_239145482.1">
    <property type="nucleotide sequence ID" value="NZ_BAAAQE010000092.1"/>
</dbReference>
<dbReference type="InterPro" id="IPR023827">
    <property type="entry name" value="Peptidase_S8_Asp-AS"/>
</dbReference>
<dbReference type="CDD" id="cd04852">
    <property type="entry name" value="Peptidases_S8_3"/>
    <property type="match status" value="1"/>
</dbReference>
<dbReference type="Pfam" id="PF05922">
    <property type="entry name" value="Inhibitor_I9"/>
    <property type="match status" value="1"/>
</dbReference>
<accession>A0ABQ3XFB9</accession>
<keyword evidence="17" id="KW-1185">Reference proteome</keyword>
<evidence type="ECO:0000256" key="4">
    <source>
        <dbReference type="ARBA" id="ARBA00022670"/>
    </source>
</evidence>
<feature type="domain" description="Subtilisin-like protease fibronectin type-III" evidence="15">
    <location>
        <begin position="680"/>
        <end position="781"/>
    </location>
</feature>
<comment type="subcellular location">
    <subcellularLocation>
        <location evidence="1">Secreted</location>
    </subcellularLocation>
</comment>
<evidence type="ECO:0000256" key="9">
    <source>
        <dbReference type="PROSITE-ProRule" id="PRU01240"/>
    </source>
</evidence>
<dbReference type="Gene3D" id="3.50.30.30">
    <property type="match status" value="1"/>
</dbReference>
<evidence type="ECO:0000256" key="3">
    <source>
        <dbReference type="ARBA" id="ARBA00022525"/>
    </source>
</evidence>
<keyword evidence="7 9" id="KW-0720">Serine protease</keyword>
<sequence length="994" mass="101392">MSSKRSGRFALAAALSALLVTSGAGPVRGEPASTSSLYIVQLNAPPVAGYSGGVSGIPATKPATGEKIDLDSSATRAYRAHLKSERQRTQRLAGVTASETLYEYDVAFSGYAARLSTAEAEKLRRSPGVLAVSKNAVHQADTISTPDLLGLTGRTGVWQREFGGAAKAGLGVIVGVIDTGVWPENPAFAALPNPRPDQRIINAKWRGTCQRGEETDPARNITCNNKIIGARYFTEGGLDETNPDEFRSPRDFNGHGSHTAGTSVGNHNVDSVIDSQKVGKASGMAPAARLAVYKALWDQGGSGSGTTVDLVAAINAAVADGVDVINYSISGSTTSFVDPVELAFLNAANAGVFVAASAGNSGPAASTVAHNSPWVTTVAASTHDRGFAKTVTLGNGTSYEGSGQGTAVPSAPLIDAVQAGAAGAPAAEVQLCYSGGRLDPAKVTGRIVVCLRGGNGRTDKSLAVKEAGGVGMILYNDPDNSVNADYHFVPTVHVDSAAGLAIKAYAATAGATASLSASTAFKTRAPEMATFSSKGPARAGNGDLLKPDITAPGVDVVAPVAPPGNHGRTWDAYSGTSMSSPHIAGLAALLISENPGWSPMWVKSAMMTTAGQTDNSGGPIQRAGVPATPFDFGAGHVRPGLSYRPGLVYDSAYPDWIRFACGTGATGAACDQYGAIDPTDLNYPSIAIGDLAGKQTTTRTVRNITRLPGLYEAKIQAPAGTTVSVSPKRLVVKPGRSASFKVTVTRTDAAIGQWAFGSLTWVNKADRKKLVSSDVRSPIAVRPVAIAAPVQADVTGVSGSTGLSIVPGYSGTLTAAPAGLVPSTADRLHLMGTEPAFNTAAPAAGPAVGKVTFTVPSETRLARAATFDAEVPDGTDLDLFAYRAGTTTLVASSAGSTAEEALSLAAGSYDIYVVQFATPPGVNELDVTHHAWAVGDTAAGNLTATPAQQTVTVGSPVTVTAGWTGLTAGVRYLGVVGYGDGTTRIGQTVLSVIA</sequence>
<gene>
    <name evidence="16" type="ORF">Aco03nite_055940</name>
</gene>
<evidence type="ECO:0000256" key="11">
    <source>
        <dbReference type="SAM" id="SignalP"/>
    </source>
</evidence>
<name>A0ABQ3XFB9_9ACTN</name>
<evidence type="ECO:0000259" key="15">
    <source>
        <dbReference type="Pfam" id="PF17766"/>
    </source>
</evidence>
<dbReference type="PANTHER" id="PTHR10795">
    <property type="entry name" value="PROPROTEIN CONVERTASE SUBTILISIN/KEXIN"/>
    <property type="match status" value="1"/>
</dbReference>
<evidence type="ECO:0000256" key="7">
    <source>
        <dbReference type="ARBA" id="ARBA00022825"/>
    </source>
</evidence>
<dbReference type="Gene3D" id="3.40.50.200">
    <property type="entry name" value="Peptidase S8/S53 domain"/>
    <property type="match status" value="1"/>
</dbReference>
<reference evidence="16 17" key="1">
    <citation type="submission" date="2021-01" db="EMBL/GenBank/DDBJ databases">
        <title>Whole genome shotgun sequence of Actinoplanes couchii NBRC 106145.</title>
        <authorList>
            <person name="Komaki H."/>
            <person name="Tamura T."/>
        </authorList>
    </citation>
    <scope>NUCLEOTIDE SEQUENCE [LARGE SCALE GENOMIC DNA]</scope>
    <source>
        <strain evidence="16 17">NBRC 106145</strain>
    </source>
</reference>
<dbReference type="PROSITE" id="PS00138">
    <property type="entry name" value="SUBTILASE_SER"/>
    <property type="match status" value="1"/>
</dbReference>
<feature type="chain" id="PRO_5046267359" description="Peptidase S8 and S53, subtilisin, kexin, sedolisin" evidence="11">
    <location>
        <begin position="25"/>
        <end position="994"/>
    </location>
</feature>
<proteinExistence type="inferred from homology"/>
<dbReference type="EMBL" id="BOMG01000069">
    <property type="protein sequence ID" value="GID57190.1"/>
    <property type="molecule type" value="Genomic_DNA"/>
</dbReference>
<dbReference type="Pfam" id="PF17766">
    <property type="entry name" value="fn3_6"/>
    <property type="match status" value="1"/>
</dbReference>
<dbReference type="InterPro" id="IPR037045">
    <property type="entry name" value="S8pro/Inhibitor_I9_sf"/>
</dbReference>
<feature type="domain" description="Peptidase S8/S53" evidence="12">
    <location>
        <begin position="171"/>
        <end position="635"/>
    </location>
</feature>
<evidence type="ECO:0000256" key="1">
    <source>
        <dbReference type="ARBA" id="ARBA00004613"/>
    </source>
</evidence>
<feature type="active site" description="Charge relay system" evidence="9">
    <location>
        <position position="255"/>
    </location>
</feature>
<evidence type="ECO:0000259" key="13">
    <source>
        <dbReference type="Pfam" id="PF02225"/>
    </source>
</evidence>
<evidence type="ECO:0008006" key="18">
    <source>
        <dbReference type="Google" id="ProtNLM"/>
    </source>
</evidence>
<protein>
    <recommendedName>
        <fullName evidence="18">Peptidase S8 and S53, subtilisin, kexin, sedolisin</fullName>
    </recommendedName>
</protein>
<dbReference type="PRINTS" id="PR00723">
    <property type="entry name" value="SUBTILISIN"/>
</dbReference>
<evidence type="ECO:0000256" key="2">
    <source>
        <dbReference type="ARBA" id="ARBA00011073"/>
    </source>
</evidence>
<dbReference type="InterPro" id="IPR015500">
    <property type="entry name" value="Peptidase_S8_subtilisin-rel"/>
</dbReference>
<dbReference type="InterPro" id="IPR010259">
    <property type="entry name" value="S8pro/Inhibitor_I9"/>
</dbReference>
<dbReference type="InterPro" id="IPR000209">
    <property type="entry name" value="Peptidase_S8/S53_dom"/>
</dbReference>